<feature type="region of interest" description="Disordered" evidence="6">
    <location>
        <begin position="274"/>
        <end position="297"/>
    </location>
</feature>
<evidence type="ECO:0000313" key="8">
    <source>
        <dbReference type="EMBL" id="CAL4119741.1"/>
    </source>
</evidence>
<sequence length="345" mass="37496">MTVVHIMFIELAQIHKGIMNRFSIDINVSGYTGIHDAAWRGDLGLIIEMVEAGTSVDLQTSTGSTPIYVAVQNGKYEAIKLLVKLGADVDKRETSFNGTALLQAAAVGQDLAIITLLDLGADINAKNIYANTALHMAAQEGHTGAVQVLLDHNADIHSRDYNGESPGTYWSSTVQVLLDHNADIHSRDYNGTIPLVDAEQRSKTNRDYDGTIRLLKAAMKQQNVSNVRQPIALYDSFCACTHVADCLETNNVNSRSCNPLEVCCKTVKPRPNSDITDDRAGSRPPPSTPCTLPSGRSGQCQPLDQCREQYEQILAVFSKKQFLESFGCTIPSADSLGVQVCDAIN</sequence>
<evidence type="ECO:0000256" key="5">
    <source>
        <dbReference type="PROSITE-ProRule" id="PRU00023"/>
    </source>
</evidence>
<evidence type="ECO:0000313" key="9">
    <source>
        <dbReference type="Proteomes" id="UP001497623"/>
    </source>
</evidence>
<dbReference type="PRINTS" id="PR01415">
    <property type="entry name" value="ANKYRIN"/>
</dbReference>
<dbReference type="EMBL" id="CAXKWB010017733">
    <property type="protein sequence ID" value="CAL4119741.1"/>
    <property type="molecule type" value="Genomic_DNA"/>
</dbReference>
<evidence type="ECO:0000256" key="2">
    <source>
        <dbReference type="ARBA" id="ARBA00022737"/>
    </source>
</evidence>
<dbReference type="PROSITE" id="PS50297">
    <property type="entry name" value="ANK_REP_REGION"/>
    <property type="match status" value="2"/>
</dbReference>
<keyword evidence="3 5" id="KW-0040">ANK repeat</keyword>
<comment type="caution">
    <text evidence="8">The sequence shown here is derived from an EMBL/GenBank/DDBJ whole genome shotgun (WGS) entry which is preliminary data.</text>
</comment>
<name>A0AAV2RA35_MEGNR</name>
<dbReference type="InterPro" id="IPR022700">
    <property type="entry name" value="CLIP"/>
</dbReference>
<dbReference type="PANTHER" id="PTHR24189">
    <property type="entry name" value="MYOTROPHIN"/>
    <property type="match status" value="1"/>
</dbReference>
<evidence type="ECO:0000256" key="3">
    <source>
        <dbReference type="ARBA" id="ARBA00023043"/>
    </source>
</evidence>
<gene>
    <name evidence="8" type="ORF">MNOR_LOCUS21749</name>
</gene>
<dbReference type="Pfam" id="PF00023">
    <property type="entry name" value="Ank"/>
    <property type="match status" value="1"/>
</dbReference>
<dbReference type="SUPFAM" id="SSF48403">
    <property type="entry name" value="Ankyrin repeat"/>
    <property type="match status" value="1"/>
</dbReference>
<protein>
    <recommendedName>
        <fullName evidence="7">Clip domain-containing protein</fullName>
    </recommendedName>
</protein>
<dbReference type="Proteomes" id="UP001497623">
    <property type="component" value="Unassembled WGS sequence"/>
</dbReference>
<keyword evidence="2" id="KW-0677">Repeat</keyword>
<feature type="non-terminal residue" evidence="8">
    <location>
        <position position="345"/>
    </location>
</feature>
<proteinExistence type="predicted"/>
<feature type="domain" description="Clip" evidence="7">
    <location>
        <begin position="290"/>
        <end position="341"/>
    </location>
</feature>
<evidence type="ECO:0000256" key="4">
    <source>
        <dbReference type="ARBA" id="ARBA00023157"/>
    </source>
</evidence>
<feature type="repeat" description="ANK" evidence="5">
    <location>
        <begin position="62"/>
        <end position="94"/>
    </location>
</feature>
<dbReference type="InterPro" id="IPR002110">
    <property type="entry name" value="Ankyrin_rpt"/>
</dbReference>
<dbReference type="AlphaFoldDB" id="A0AAV2RA35"/>
<evidence type="ECO:0000256" key="6">
    <source>
        <dbReference type="SAM" id="MobiDB-lite"/>
    </source>
</evidence>
<evidence type="ECO:0000256" key="1">
    <source>
        <dbReference type="ARBA" id="ARBA00022729"/>
    </source>
</evidence>
<reference evidence="8 9" key="1">
    <citation type="submission" date="2024-05" db="EMBL/GenBank/DDBJ databases">
        <authorList>
            <person name="Wallberg A."/>
        </authorList>
    </citation>
    <scope>NUCLEOTIDE SEQUENCE [LARGE SCALE GENOMIC DNA]</scope>
</reference>
<accession>A0AAV2RA35</accession>
<dbReference type="InterPro" id="IPR050745">
    <property type="entry name" value="Multifunctional_regulatory"/>
</dbReference>
<evidence type="ECO:0000259" key="7">
    <source>
        <dbReference type="Pfam" id="PF12032"/>
    </source>
</evidence>
<keyword evidence="4" id="KW-1015">Disulfide bond</keyword>
<dbReference type="PANTHER" id="PTHR24189:SF50">
    <property type="entry name" value="ANKYRIN REPEAT AND SOCS BOX PROTEIN 2"/>
    <property type="match status" value="1"/>
</dbReference>
<keyword evidence="9" id="KW-1185">Reference proteome</keyword>
<keyword evidence="1" id="KW-0732">Signal</keyword>
<dbReference type="SMART" id="SM00248">
    <property type="entry name" value="ANK"/>
    <property type="match status" value="4"/>
</dbReference>
<organism evidence="8 9">
    <name type="scientific">Meganyctiphanes norvegica</name>
    <name type="common">Northern krill</name>
    <name type="synonym">Thysanopoda norvegica</name>
    <dbReference type="NCBI Taxonomy" id="48144"/>
    <lineage>
        <taxon>Eukaryota</taxon>
        <taxon>Metazoa</taxon>
        <taxon>Ecdysozoa</taxon>
        <taxon>Arthropoda</taxon>
        <taxon>Crustacea</taxon>
        <taxon>Multicrustacea</taxon>
        <taxon>Malacostraca</taxon>
        <taxon>Eumalacostraca</taxon>
        <taxon>Eucarida</taxon>
        <taxon>Euphausiacea</taxon>
        <taxon>Euphausiidae</taxon>
        <taxon>Meganyctiphanes</taxon>
    </lineage>
</organism>
<feature type="repeat" description="ANK" evidence="5">
    <location>
        <begin position="29"/>
        <end position="61"/>
    </location>
</feature>
<dbReference type="Pfam" id="PF12032">
    <property type="entry name" value="CLIP"/>
    <property type="match status" value="1"/>
</dbReference>
<dbReference type="PROSITE" id="PS50088">
    <property type="entry name" value="ANK_REPEAT"/>
    <property type="match status" value="3"/>
</dbReference>
<dbReference type="Gene3D" id="1.25.40.20">
    <property type="entry name" value="Ankyrin repeat-containing domain"/>
    <property type="match status" value="1"/>
</dbReference>
<dbReference type="Pfam" id="PF12796">
    <property type="entry name" value="Ank_2"/>
    <property type="match status" value="1"/>
</dbReference>
<feature type="repeat" description="ANK" evidence="5">
    <location>
        <begin position="129"/>
        <end position="161"/>
    </location>
</feature>
<dbReference type="InterPro" id="IPR036770">
    <property type="entry name" value="Ankyrin_rpt-contain_sf"/>
</dbReference>